<evidence type="ECO:0000259" key="6">
    <source>
        <dbReference type="Pfam" id="PF01011"/>
    </source>
</evidence>
<feature type="transmembrane region" description="Helical" evidence="5">
    <location>
        <begin position="12"/>
        <end position="33"/>
    </location>
</feature>
<evidence type="ECO:0000256" key="4">
    <source>
        <dbReference type="SAM" id="MobiDB-lite"/>
    </source>
</evidence>
<evidence type="ECO:0000256" key="3">
    <source>
        <dbReference type="ARBA" id="ARBA00023002"/>
    </source>
</evidence>
<dbReference type="AlphaFoldDB" id="A0A4Q9VVR7"/>
<dbReference type="InterPro" id="IPR011047">
    <property type="entry name" value="Quinoprotein_ADH-like_sf"/>
</dbReference>
<dbReference type="EMBL" id="SJFN01000004">
    <property type="protein sequence ID" value="TBW40367.1"/>
    <property type="molecule type" value="Genomic_DNA"/>
</dbReference>
<dbReference type="CDD" id="cd10280">
    <property type="entry name" value="PQQ_mGDH"/>
    <property type="match status" value="1"/>
</dbReference>
<evidence type="ECO:0000313" key="8">
    <source>
        <dbReference type="Proteomes" id="UP000292781"/>
    </source>
</evidence>
<organism evidence="7 8">
    <name type="scientific">Siculibacillus lacustris</name>
    <dbReference type="NCBI Taxonomy" id="1549641"/>
    <lineage>
        <taxon>Bacteria</taxon>
        <taxon>Pseudomonadati</taxon>
        <taxon>Pseudomonadota</taxon>
        <taxon>Alphaproteobacteria</taxon>
        <taxon>Hyphomicrobiales</taxon>
        <taxon>Ancalomicrobiaceae</taxon>
        <taxon>Siculibacillus</taxon>
    </lineage>
</organism>
<keyword evidence="5" id="KW-0472">Membrane</keyword>
<dbReference type="PANTHER" id="PTHR32303:SF4">
    <property type="entry name" value="QUINOPROTEIN GLUCOSE DEHYDROGENASE"/>
    <property type="match status" value="1"/>
</dbReference>
<dbReference type="InterPro" id="IPR018391">
    <property type="entry name" value="PQQ_b-propeller_rpt"/>
</dbReference>
<feature type="transmembrane region" description="Helical" evidence="5">
    <location>
        <begin position="95"/>
        <end position="112"/>
    </location>
</feature>
<name>A0A4Q9VVR7_9HYPH</name>
<feature type="region of interest" description="Disordered" evidence="4">
    <location>
        <begin position="289"/>
        <end position="314"/>
    </location>
</feature>
<protein>
    <submittedName>
        <fullName evidence="7">Membrane-bound PQQ-dependent dehydrogenase, glucose/quinate/shikimate family</fullName>
        <ecNumber evidence="7">1.1.-.-</ecNumber>
    </submittedName>
</protein>
<feature type="transmembrane region" description="Helical" evidence="5">
    <location>
        <begin position="64"/>
        <end position="83"/>
    </location>
</feature>
<dbReference type="InterPro" id="IPR017511">
    <property type="entry name" value="PQQ_mDH"/>
</dbReference>
<keyword evidence="3 7" id="KW-0560">Oxidoreductase</keyword>
<dbReference type="InterPro" id="IPR002372">
    <property type="entry name" value="PQQ_rpt_dom"/>
</dbReference>
<dbReference type="PANTHER" id="PTHR32303">
    <property type="entry name" value="QUINOPROTEIN ALCOHOL DEHYDROGENASE (CYTOCHROME C)"/>
    <property type="match status" value="1"/>
</dbReference>
<dbReference type="GO" id="GO:0016020">
    <property type="term" value="C:membrane"/>
    <property type="evidence" value="ECO:0007669"/>
    <property type="project" value="InterPro"/>
</dbReference>
<evidence type="ECO:0000256" key="2">
    <source>
        <dbReference type="ARBA" id="ARBA00008156"/>
    </source>
</evidence>
<keyword evidence="5" id="KW-0812">Transmembrane</keyword>
<evidence type="ECO:0000256" key="1">
    <source>
        <dbReference type="ARBA" id="ARBA00001931"/>
    </source>
</evidence>
<proteinExistence type="inferred from homology"/>
<dbReference type="GO" id="GO:0048038">
    <property type="term" value="F:quinone binding"/>
    <property type="evidence" value="ECO:0007669"/>
    <property type="project" value="InterPro"/>
</dbReference>
<dbReference type="SMART" id="SM00564">
    <property type="entry name" value="PQQ"/>
    <property type="match status" value="5"/>
</dbReference>
<evidence type="ECO:0000256" key="5">
    <source>
        <dbReference type="SAM" id="Phobius"/>
    </source>
</evidence>
<keyword evidence="5" id="KW-1133">Transmembrane helix</keyword>
<dbReference type="Proteomes" id="UP000292781">
    <property type="component" value="Unassembled WGS sequence"/>
</dbReference>
<feature type="transmembrane region" description="Helical" evidence="5">
    <location>
        <begin position="39"/>
        <end position="57"/>
    </location>
</feature>
<dbReference type="NCBIfam" id="TIGR03074">
    <property type="entry name" value="PQQ_membr_DH"/>
    <property type="match status" value="1"/>
</dbReference>
<dbReference type="GO" id="GO:0008876">
    <property type="term" value="F:quinoprotein glucose dehydrogenase activity"/>
    <property type="evidence" value="ECO:0007669"/>
    <property type="project" value="TreeGrafter"/>
</dbReference>
<dbReference type="SUPFAM" id="SSF50998">
    <property type="entry name" value="Quinoprotein alcohol dehydrogenase-like"/>
    <property type="match status" value="1"/>
</dbReference>
<dbReference type="Pfam" id="PF01011">
    <property type="entry name" value="PQQ"/>
    <property type="match status" value="1"/>
</dbReference>
<reference evidence="7 8" key="1">
    <citation type="submission" date="2019-02" db="EMBL/GenBank/DDBJ databases">
        <title>Siculibacillus lacustris gen. nov., sp. nov., a new rosette-forming bacterium isolated from a freshwater crater lake (Lake St. Ana, Romania).</title>
        <authorList>
            <person name="Felfoldi T."/>
            <person name="Marton Z."/>
            <person name="Szabo A."/>
            <person name="Mentes A."/>
            <person name="Boka K."/>
            <person name="Marialigeti K."/>
            <person name="Mathe I."/>
            <person name="Koncz M."/>
            <person name="Schumann P."/>
            <person name="Toth E."/>
        </authorList>
    </citation>
    <scope>NUCLEOTIDE SEQUENCE [LARGE SCALE GENOMIC DNA]</scope>
    <source>
        <strain evidence="7 8">SA-279</strain>
    </source>
</reference>
<dbReference type="Gene3D" id="2.140.10.10">
    <property type="entry name" value="Quinoprotein alcohol dehydrogenase-like superfamily"/>
    <property type="match status" value="3"/>
</dbReference>
<dbReference type="EC" id="1.1.-.-" evidence="7"/>
<dbReference type="RefSeq" id="WP_131306468.1">
    <property type="nucleotide sequence ID" value="NZ_SJFN01000004.1"/>
</dbReference>
<keyword evidence="8" id="KW-1185">Reference proteome</keyword>
<comment type="similarity">
    <text evidence="2">Belongs to the bacterial PQQ dehydrogenase family.</text>
</comment>
<comment type="caution">
    <text evidence="7">The sequence shown here is derived from an EMBL/GenBank/DDBJ whole genome shotgun (WGS) entry which is preliminary data.</text>
</comment>
<comment type="cofactor">
    <cofactor evidence="1">
        <name>pyrroloquinoline quinone</name>
        <dbReference type="ChEBI" id="CHEBI:58442"/>
    </cofactor>
</comment>
<sequence>MTRDRFFTALGRGIGIVLFLIGAALGAAGLWLVQLDGSWYYAAAGAALIVTAIPATVGHVAAPWLYGLFLLLTTGWAVTEVGFDGWRLLPRLDLWIGLGLVLALPWLFGRAIRGRGDALSPIVASVVVAGGVLAAGFLQPAPGLSGRIDRPPHAPVGAPATVADGDWTAYGRSGRGDRFAPAAQITPDNVSGLSVAWTYHTRDLKGPGDPKEIANEATPLAANGLLYLCTPHNIVVALDPDSGREVWRHDPGIDRDAAAYQHMICRGVSYWDGVGHVPAPVVPAAVEAPSDPAAPTAPAIPAPAPSAGPASSVAPVATPSAACARRIFAPTADATIIALDADTGAPCRAFGRDGVVDLKAGHGAIQRGRLNPTSPPTATRDILIAAASVTDNESTDEPSGVVMGFDVDSGRLVWNWDSGNPDETEPLPLGRSYVHNSPNSWSVASVDESLGLVYLPMGNQTPDIWGGNRTVEGERFNSSIVALELATGRLRWVQQTVHHDLWDMDIGGQPSLVDLRRPSGEVVPAIVASTKRGDLWVMDRRDGQLLVPAPEKPVPQGAAEGDRVAPTQPFSQLTFTPAPLREVDMWGATPFDHLACRILFKGLRYDGIFTPPSEQGSLVYPGNYGVFDWGGITIDPTRQILVGNPNYVAFVSRLHRRSAETAAGATGSEQGLQPMTGTPFAVDLHPLLSPIGVPCQAPPWGFVASVDLTTMTRVWMHPNGTTEDQAPFGMRLPVGVPSLGGAITTGGGVVFMAASLDSYLRAYDIRSGETLWQARLPAGGQATPMSFVAPKSGRQYVVVMAGGHGSLGTKMGDSLIAYALPTGATRP</sequence>
<dbReference type="OrthoDB" id="9794322at2"/>
<feature type="transmembrane region" description="Helical" evidence="5">
    <location>
        <begin position="119"/>
        <end position="138"/>
    </location>
</feature>
<feature type="domain" description="Pyrrolo-quinoline quinone repeat" evidence="6">
    <location>
        <begin position="167"/>
        <end position="797"/>
    </location>
</feature>
<accession>A0A4Q9VVR7</accession>
<evidence type="ECO:0000313" key="7">
    <source>
        <dbReference type="EMBL" id="TBW40367.1"/>
    </source>
</evidence>
<gene>
    <name evidence="7" type="ORF">EYW49_04065</name>
</gene>